<dbReference type="Gene3D" id="3.90.1200.10">
    <property type="match status" value="1"/>
</dbReference>
<reference evidence="3" key="1">
    <citation type="journal article" date="2019" name="Int. J. Syst. Evol. Microbiol.">
        <title>The Global Catalogue of Microorganisms (GCM) 10K type strain sequencing project: providing services to taxonomists for standard genome sequencing and annotation.</title>
        <authorList>
            <consortium name="The Broad Institute Genomics Platform"/>
            <consortium name="The Broad Institute Genome Sequencing Center for Infectious Disease"/>
            <person name="Wu L."/>
            <person name="Ma J."/>
        </authorList>
    </citation>
    <scope>NUCLEOTIDE SEQUENCE [LARGE SCALE GENOMIC DNA]</scope>
    <source>
        <strain evidence="3">IBRC-M 10703</strain>
    </source>
</reference>
<evidence type="ECO:0000313" key="3">
    <source>
        <dbReference type="Proteomes" id="UP001595772"/>
    </source>
</evidence>
<dbReference type="PANTHER" id="PTHR21310:SF40">
    <property type="entry name" value="AMINOGLYCOSIDE PHOSPHOTRANSFERASE DOMAIN-CONTAINING PROTEIN-RELATED"/>
    <property type="match status" value="1"/>
</dbReference>
<dbReference type="Pfam" id="PF01636">
    <property type="entry name" value="APH"/>
    <property type="match status" value="1"/>
</dbReference>
<dbReference type="PANTHER" id="PTHR21310">
    <property type="entry name" value="AMINOGLYCOSIDE PHOSPHOTRANSFERASE-RELATED-RELATED"/>
    <property type="match status" value="1"/>
</dbReference>
<organism evidence="2 3">
    <name type="scientific">Oceanobacillus longus</name>
    <dbReference type="NCBI Taxonomy" id="930120"/>
    <lineage>
        <taxon>Bacteria</taxon>
        <taxon>Bacillati</taxon>
        <taxon>Bacillota</taxon>
        <taxon>Bacilli</taxon>
        <taxon>Bacillales</taxon>
        <taxon>Bacillaceae</taxon>
        <taxon>Oceanobacillus</taxon>
    </lineage>
</organism>
<accession>A0ABV8GZP1</accession>
<dbReference type="SUPFAM" id="SSF56112">
    <property type="entry name" value="Protein kinase-like (PK-like)"/>
    <property type="match status" value="1"/>
</dbReference>
<dbReference type="InterPro" id="IPR041726">
    <property type="entry name" value="ACAD10_11_N"/>
</dbReference>
<sequence length="346" mass="39939">MITLQTHDLKSVLMNYISKNILKQEDTKLIEFFQPTGGWSDEAYVLTLSWDNQGMKEDQGFVVRKAKSGGLMSAEKDLFPQFAILDKLNRHSNLPVPKVYVFEKDKSILGNEFFVMEKIEGTSYVPWSREGRAFFEKAAKGEIPAQFAKYLAGLHNLDVHSLELDQSMLKANVKNYLDSKIQELEKIYKNYKFVDDPIVTDAIEWLKVNKPNPVPLSIIHNDYRTGNLMYKDDEITGILDWEAAEVGDPRMDIAYVCAKANRMDSPLLSYLIEKNKFFTIYQGETDSEFSEEEIFYFEVYHQLKFLMISLSAAHAFMREGSSDLRMARQGFRLTLMKNMLAELLGY</sequence>
<comment type="caution">
    <text evidence="2">The sequence shown here is derived from an EMBL/GenBank/DDBJ whole genome shotgun (WGS) entry which is preliminary data.</text>
</comment>
<protein>
    <submittedName>
        <fullName evidence="2">Phosphotransferase family protein</fullName>
    </submittedName>
</protein>
<dbReference type="RefSeq" id="WP_379496533.1">
    <property type="nucleotide sequence ID" value="NZ_JBHSAO010000006.1"/>
</dbReference>
<dbReference type="Gene3D" id="3.30.200.20">
    <property type="entry name" value="Phosphorylase Kinase, domain 1"/>
    <property type="match status" value="1"/>
</dbReference>
<dbReference type="Proteomes" id="UP001595772">
    <property type="component" value="Unassembled WGS sequence"/>
</dbReference>
<evidence type="ECO:0000313" key="2">
    <source>
        <dbReference type="EMBL" id="MFC4024042.1"/>
    </source>
</evidence>
<feature type="domain" description="Aminoglycoside phosphotransferase" evidence="1">
    <location>
        <begin position="36"/>
        <end position="259"/>
    </location>
</feature>
<proteinExistence type="predicted"/>
<dbReference type="InterPro" id="IPR051678">
    <property type="entry name" value="AGP_Transferase"/>
</dbReference>
<dbReference type="EMBL" id="JBHSAO010000006">
    <property type="protein sequence ID" value="MFC4024042.1"/>
    <property type="molecule type" value="Genomic_DNA"/>
</dbReference>
<evidence type="ECO:0000259" key="1">
    <source>
        <dbReference type="Pfam" id="PF01636"/>
    </source>
</evidence>
<name>A0ABV8GZP1_9BACI</name>
<dbReference type="InterPro" id="IPR011009">
    <property type="entry name" value="Kinase-like_dom_sf"/>
</dbReference>
<keyword evidence="3" id="KW-1185">Reference proteome</keyword>
<dbReference type="CDD" id="cd05154">
    <property type="entry name" value="ACAD10_11_N-like"/>
    <property type="match status" value="1"/>
</dbReference>
<gene>
    <name evidence="2" type="ORF">ACFOUV_09570</name>
</gene>
<dbReference type="InterPro" id="IPR002575">
    <property type="entry name" value="Aminoglycoside_PTrfase"/>
</dbReference>